<dbReference type="AlphaFoldDB" id="A0A8T2ULJ8"/>
<evidence type="ECO:0000313" key="4">
    <source>
        <dbReference type="Proteomes" id="UP000825935"/>
    </source>
</evidence>
<keyword evidence="4" id="KW-1185">Reference proteome</keyword>
<feature type="region of interest" description="Disordered" evidence="2">
    <location>
        <begin position="1"/>
        <end position="70"/>
    </location>
</feature>
<sequence length="490" mass="55092">MASSAFKSTTRRWGAQGIPNDRDKGDPVRVSSDKTVAHEPKPKYRRRRSSRLSDTMPNPRLQDDSSSQCRADQMHRFLEQQLSESVLAKSKQVEDVNCSPSDRKHIDETTHRLVCPQVNVHVDSSTRTKSQRSSSVHGKSLRDPSEGQVEEKIIQAIHAQSKPIKRPRNLSGDQNDQCIQSIICDALSDMREMIEMTQEKASVSGSSMHDPFNAPYISLIEEIVKMIRSVMDDRAEKLEKAEEEIRLLRTQLAEKDQYLQLAISEKDQSLETTEHWKREALSLKKDSYELYSKQITCSRRRVIRTLSTGSLLDDEETMQRLSALEILSSLQKEQGETLQLIQASPSANYISYQRNGDGLVLPWLALSEEVSNTVSKVNQENAGQTLEGFSDKAEPSCQEDGKEHNGTEDHISQEPCQTQEHSLSVLGNGSCKTAAEWIAYKVDASASHACIADSSLLYIQSTELISQRIEFRARIEAGELLLCIGALHIH</sequence>
<dbReference type="EMBL" id="CM035411">
    <property type="protein sequence ID" value="KAH7435420.1"/>
    <property type="molecule type" value="Genomic_DNA"/>
</dbReference>
<dbReference type="Proteomes" id="UP000825935">
    <property type="component" value="Chromosome 6"/>
</dbReference>
<feature type="compositionally biased region" description="Basic and acidic residues" evidence="2">
    <location>
        <begin position="20"/>
        <end position="42"/>
    </location>
</feature>
<feature type="region of interest" description="Disordered" evidence="2">
    <location>
        <begin position="120"/>
        <end position="148"/>
    </location>
</feature>
<proteinExistence type="predicted"/>
<feature type="compositionally biased region" description="Basic and acidic residues" evidence="2">
    <location>
        <begin position="389"/>
        <end position="412"/>
    </location>
</feature>
<feature type="compositionally biased region" description="Low complexity" evidence="2">
    <location>
        <begin position="125"/>
        <end position="135"/>
    </location>
</feature>
<gene>
    <name evidence="3" type="ORF">KP509_06G064200</name>
</gene>
<comment type="caution">
    <text evidence="3">The sequence shown here is derived from an EMBL/GenBank/DDBJ whole genome shotgun (WGS) entry which is preliminary data.</text>
</comment>
<name>A0A8T2ULJ8_CERRI</name>
<feature type="coiled-coil region" evidence="1">
    <location>
        <begin position="224"/>
        <end position="258"/>
    </location>
</feature>
<evidence type="ECO:0000313" key="3">
    <source>
        <dbReference type="EMBL" id="KAH7435420.1"/>
    </source>
</evidence>
<evidence type="ECO:0000256" key="1">
    <source>
        <dbReference type="SAM" id="Coils"/>
    </source>
</evidence>
<evidence type="ECO:0000256" key="2">
    <source>
        <dbReference type="SAM" id="MobiDB-lite"/>
    </source>
</evidence>
<dbReference type="PANTHER" id="PTHR34466">
    <property type="entry name" value="OS11G0129800 PROTEIN"/>
    <property type="match status" value="1"/>
</dbReference>
<keyword evidence="1" id="KW-0175">Coiled coil</keyword>
<accession>A0A8T2ULJ8</accession>
<dbReference type="EMBL" id="CM035411">
    <property type="protein sequence ID" value="KAH7435419.1"/>
    <property type="molecule type" value="Genomic_DNA"/>
</dbReference>
<dbReference type="PANTHER" id="PTHR34466:SF3">
    <property type="entry name" value="OS11G0129800 PROTEIN"/>
    <property type="match status" value="1"/>
</dbReference>
<feature type="region of interest" description="Disordered" evidence="2">
    <location>
        <begin position="381"/>
        <end position="415"/>
    </location>
</feature>
<organism evidence="3 4">
    <name type="scientific">Ceratopteris richardii</name>
    <name type="common">Triangle waterfern</name>
    <dbReference type="NCBI Taxonomy" id="49495"/>
    <lineage>
        <taxon>Eukaryota</taxon>
        <taxon>Viridiplantae</taxon>
        <taxon>Streptophyta</taxon>
        <taxon>Embryophyta</taxon>
        <taxon>Tracheophyta</taxon>
        <taxon>Polypodiopsida</taxon>
        <taxon>Polypodiidae</taxon>
        <taxon>Polypodiales</taxon>
        <taxon>Pteridineae</taxon>
        <taxon>Pteridaceae</taxon>
        <taxon>Parkerioideae</taxon>
        <taxon>Ceratopteris</taxon>
    </lineage>
</organism>
<reference evidence="3" key="1">
    <citation type="submission" date="2021-08" db="EMBL/GenBank/DDBJ databases">
        <title>WGS assembly of Ceratopteris richardii.</title>
        <authorList>
            <person name="Marchant D.B."/>
            <person name="Chen G."/>
            <person name="Jenkins J."/>
            <person name="Shu S."/>
            <person name="Leebens-Mack J."/>
            <person name="Grimwood J."/>
            <person name="Schmutz J."/>
            <person name="Soltis P."/>
            <person name="Soltis D."/>
            <person name="Chen Z.-H."/>
        </authorList>
    </citation>
    <scope>NUCLEOTIDE SEQUENCE</scope>
    <source>
        <strain evidence="3">Whitten #5841</strain>
        <tissue evidence="3">Leaf</tissue>
    </source>
</reference>
<protein>
    <submittedName>
        <fullName evidence="3">Uncharacterized protein</fullName>
    </submittedName>
</protein>